<dbReference type="InterPro" id="IPR036291">
    <property type="entry name" value="NAD(P)-bd_dom_sf"/>
</dbReference>
<gene>
    <name evidence="2" type="ORF">EA71_02333</name>
</gene>
<name>A0A367CGH9_9ENTE</name>
<dbReference type="AlphaFoldDB" id="A0A367CGH9"/>
<evidence type="ECO:0000259" key="1">
    <source>
        <dbReference type="Pfam" id="PF13460"/>
    </source>
</evidence>
<reference evidence="2 3" key="1">
    <citation type="submission" date="2015-06" db="EMBL/GenBank/DDBJ databases">
        <title>The Genome Sequence of Enterococcus durans 4EA1.</title>
        <authorList>
            <consortium name="The Broad Institute Genomics Platform"/>
            <consortium name="The Broad Institute Genome Sequencing Center for Infectious Disease"/>
            <person name="Earl A.M."/>
            <person name="Van Tyne D."/>
            <person name="Lebreton F."/>
            <person name="Saavedra J.T."/>
            <person name="Gilmore M.S."/>
            <person name="Manson Mcguire A."/>
            <person name="Clock S."/>
            <person name="Crupain M."/>
            <person name="Rangan U."/>
            <person name="Young S."/>
            <person name="Abouelleil A."/>
            <person name="Cao P."/>
            <person name="Chapman S.B."/>
            <person name="Griggs A."/>
            <person name="Priest M."/>
            <person name="Shea T."/>
            <person name="Wortman J."/>
            <person name="Nusbaum C."/>
            <person name="Birren B."/>
        </authorList>
    </citation>
    <scope>NUCLEOTIDE SEQUENCE [LARGE SCALE GENOMIC DNA]</scope>
    <source>
        <strain evidence="2 3">4EA1</strain>
    </source>
</reference>
<dbReference type="Pfam" id="PF13460">
    <property type="entry name" value="NAD_binding_10"/>
    <property type="match status" value="1"/>
</dbReference>
<accession>A0A367CGH9</accession>
<organism evidence="2 3">
    <name type="scientific">Enterococcus durans</name>
    <dbReference type="NCBI Taxonomy" id="53345"/>
    <lineage>
        <taxon>Bacteria</taxon>
        <taxon>Bacillati</taxon>
        <taxon>Bacillota</taxon>
        <taxon>Bacilli</taxon>
        <taxon>Lactobacillales</taxon>
        <taxon>Enterococcaceae</taxon>
        <taxon>Enterococcus</taxon>
    </lineage>
</organism>
<dbReference type="PANTHER" id="PTHR43355:SF2">
    <property type="entry name" value="FLAVIN REDUCTASE (NADPH)"/>
    <property type="match status" value="1"/>
</dbReference>
<dbReference type="Proteomes" id="UP000252797">
    <property type="component" value="Unassembled WGS sequence"/>
</dbReference>
<dbReference type="EMBL" id="LEPB01000004">
    <property type="protein sequence ID" value="RCA11568.1"/>
    <property type="molecule type" value="Genomic_DNA"/>
</dbReference>
<dbReference type="PANTHER" id="PTHR43355">
    <property type="entry name" value="FLAVIN REDUCTASE (NADPH)"/>
    <property type="match status" value="1"/>
</dbReference>
<comment type="caution">
    <text evidence="2">The sequence shown here is derived from an EMBL/GenBank/DDBJ whole genome shotgun (WGS) entry which is preliminary data.</text>
</comment>
<dbReference type="GO" id="GO:0016646">
    <property type="term" value="F:oxidoreductase activity, acting on the CH-NH group of donors, NAD or NADP as acceptor"/>
    <property type="evidence" value="ECO:0007669"/>
    <property type="project" value="TreeGrafter"/>
</dbReference>
<dbReference type="RefSeq" id="WP_113846180.1">
    <property type="nucleotide sequence ID" value="NZ_JADPAK010000003.1"/>
</dbReference>
<evidence type="ECO:0000313" key="2">
    <source>
        <dbReference type="EMBL" id="RCA11568.1"/>
    </source>
</evidence>
<proteinExistence type="predicted"/>
<dbReference type="SUPFAM" id="SSF51735">
    <property type="entry name" value="NAD(P)-binding Rossmann-fold domains"/>
    <property type="match status" value="1"/>
</dbReference>
<evidence type="ECO:0000313" key="3">
    <source>
        <dbReference type="Proteomes" id="UP000252797"/>
    </source>
</evidence>
<feature type="domain" description="NAD(P)-binding" evidence="1">
    <location>
        <begin position="7"/>
        <end position="197"/>
    </location>
</feature>
<sequence length="209" mass="23632">MKFIVIGAYGKSGRELVKMAEKNGHKVLAVAHRKHDDIHFKHELIKSSVDLTADDIDGYDVIIDAISAWTPVTFAIHTDTAVHIAHLIQGTSIRYIKIGGTGTMYINSEHTKMLRDWSDYPKAILALAEALIANLERIRSFSDIAWTYVTPAFNYDPNGKYTGKYQIGGEYVDLNTLLNSYISYKDMAKAIIDMVEQHLYIRQRIVVLN</sequence>
<dbReference type="Gene3D" id="3.40.50.720">
    <property type="entry name" value="NAD(P)-binding Rossmann-like Domain"/>
    <property type="match status" value="1"/>
</dbReference>
<dbReference type="InterPro" id="IPR051606">
    <property type="entry name" value="Polyketide_Oxido-like"/>
</dbReference>
<protein>
    <recommendedName>
        <fullName evidence="1">NAD(P)-binding domain-containing protein</fullName>
    </recommendedName>
</protein>
<dbReference type="InterPro" id="IPR016040">
    <property type="entry name" value="NAD(P)-bd_dom"/>
</dbReference>